<name>A0A3R9QQ79_9BACI</name>
<protein>
    <submittedName>
        <fullName evidence="2">Uncharacterized protein</fullName>
    </submittedName>
</protein>
<feature type="transmembrane region" description="Helical" evidence="1">
    <location>
        <begin position="86"/>
        <end position="104"/>
    </location>
</feature>
<dbReference type="InterPro" id="IPR024563">
    <property type="entry name" value="YqhR"/>
</dbReference>
<accession>A0A3R9QQ79</accession>
<feature type="transmembrane region" description="Helical" evidence="1">
    <location>
        <begin position="119"/>
        <end position="142"/>
    </location>
</feature>
<evidence type="ECO:0000313" key="2">
    <source>
        <dbReference type="EMBL" id="RSL30963.1"/>
    </source>
</evidence>
<evidence type="ECO:0000313" key="3">
    <source>
        <dbReference type="Proteomes" id="UP000275076"/>
    </source>
</evidence>
<keyword evidence="1" id="KW-0812">Transmembrane</keyword>
<feature type="transmembrane region" description="Helical" evidence="1">
    <location>
        <begin position="12"/>
        <end position="35"/>
    </location>
</feature>
<proteinExistence type="predicted"/>
<gene>
    <name evidence="2" type="ORF">D7Z54_23665</name>
</gene>
<dbReference type="Proteomes" id="UP000275076">
    <property type="component" value="Unassembled WGS sequence"/>
</dbReference>
<dbReference type="Pfam" id="PF11085">
    <property type="entry name" value="YqhR"/>
    <property type="match status" value="1"/>
</dbReference>
<keyword evidence="1" id="KW-0472">Membrane</keyword>
<dbReference type="OrthoDB" id="2691442at2"/>
<dbReference type="RefSeq" id="WP_125559709.1">
    <property type="nucleotide sequence ID" value="NZ_RBVX01000030.1"/>
</dbReference>
<keyword evidence="3" id="KW-1185">Reference proteome</keyword>
<organism evidence="2 3">
    <name type="scientific">Salibacterium salarium</name>
    <dbReference type="NCBI Taxonomy" id="284579"/>
    <lineage>
        <taxon>Bacteria</taxon>
        <taxon>Bacillati</taxon>
        <taxon>Bacillota</taxon>
        <taxon>Bacilli</taxon>
        <taxon>Bacillales</taxon>
        <taxon>Bacillaceae</taxon>
    </lineage>
</organism>
<sequence>MNKVWMYNQKVAVIGFFGGLIWSLVGYAAFSLNFTKMGPAMAVLPWALPEWKETYLGHLAGIFFISLLSVIVAFTYRMLLQKWQSIWLAAGFGIFLWFVVYYLLHPLFPGKDPITSMSLSHLITTICLFVVYGVFIGYSISYEYQEMQRKRKQA</sequence>
<feature type="transmembrane region" description="Helical" evidence="1">
    <location>
        <begin position="55"/>
        <end position="74"/>
    </location>
</feature>
<evidence type="ECO:0000256" key="1">
    <source>
        <dbReference type="SAM" id="Phobius"/>
    </source>
</evidence>
<dbReference type="EMBL" id="RBVX01000030">
    <property type="protein sequence ID" value="RSL30963.1"/>
    <property type="molecule type" value="Genomic_DNA"/>
</dbReference>
<reference evidence="2 3" key="1">
    <citation type="submission" date="2018-10" db="EMBL/GenBank/DDBJ databases">
        <title>Draft genome sequence of Bacillus salarius IM0101, isolated from a hypersaline soil in Inner Mongolia, China.</title>
        <authorList>
            <person name="Yamprayoonswat W."/>
            <person name="Boonvisut S."/>
            <person name="Jumpathong W."/>
            <person name="Sittihan S."/>
            <person name="Ruangsuj P."/>
            <person name="Wanthongcharoen S."/>
            <person name="Thongpramul N."/>
            <person name="Pimmason S."/>
            <person name="Yu B."/>
            <person name="Yasawong M."/>
        </authorList>
    </citation>
    <scope>NUCLEOTIDE SEQUENCE [LARGE SCALE GENOMIC DNA]</scope>
    <source>
        <strain evidence="2 3">IM0101</strain>
    </source>
</reference>
<dbReference type="AlphaFoldDB" id="A0A3R9QQ79"/>
<comment type="caution">
    <text evidence="2">The sequence shown here is derived from an EMBL/GenBank/DDBJ whole genome shotgun (WGS) entry which is preliminary data.</text>
</comment>
<keyword evidence="1" id="KW-1133">Transmembrane helix</keyword>